<protein>
    <submittedName>
        <fullName evidence="1">Uncharacterized protein</fullName>
    </submittedName>
</protein>
<evidence type="ECO:0000313" key="2">
    <source>
        <dbReference type="Proteomes" id="UP000321578"/>
    </source>
</evidence>
<organism evidence="1 2">
    <name type="scientific">Subsaximicrobium wynnwilliamsii</name>
    <dbReference type="NCBI Taxonomy" id="291179"/>
    <lineage>
        <taxon>Bacteria</taxon>
        <taxon>Pseudomonadati</taxon>
        <taxon>Bacteroidota</taxon>
        <taxon>Flavobacteriia</taxon>
        <taxon>Flavobacteriales</taxon>
        <taxon>Flavobacteriaceae</taxon>
        <taxon>Subsaximicrobium</taxon>
    </lineage>
</organism>
<keyword evidence="2" id="KW-1185">Reference proteome</keyword>
<comment type="caution">
    <text evidence="1">The sequence shown here is derived from an EMBL/GenBank/DDBJ whole genome shotgun (WGS) entry which is preliminary data.</text>
</comment>
<proteinExistence type="predicted"/>
<dbReference type="AlphaFoldDB" id="A0A5C6ZPB5"/>
<sequence length="252" mass="29855">MRLIFLLIILFFSKQIVFAQVEEHQVSYTTASKDTLRVDRSNQPIAKKAYDYKLDSSLFSVLRFENDSLVLYKLRLSYMFGNLVPETKTQLYQLLHSKNQVDTSRVMVIHYQDTLRAISYFPEKSKTVYAKDSMSHRHIANHQAFINQHKNCLKKNKRGRRNNVYHFFGYNEGHPAAFDKILWKKDHLGLVDQIYRDSYDRFNTIILHPDGTFVGYNYNDDTGKIYQDLIKGKRWELYKADFEKRVKALDAM</sequence>
<evidence type="ECO:0000313" key="1">
    <source>
        <dbReference type="EMBL" id="TXD90500.1"/>
    </source>
</evidence>
<dbReference type="OrthoDB" id="1445917at2"/>
<dbReference type="EMBL" id="VORO01000003">
    <property type="protein sequence ID" value="TXD90500.1"/>
    <property type="molecule type" value="Genomic_DNA"/>
</dbReference>
<dbReference type="Proteomes" id="UP000321578">
    <property type="component" value="Unassembled WGS sequence"/>
</dbReference>
<dbReference type="RefSeq" id="WP_147085246.1">
    <property type="nucleotide sequence ID" value="NZ_VORM01000002.1"/>
</dbReference>
<accession>A0A5C6ZPB5</accession>
<reference evidence="1 2" key="1">
    <citation type="submission" date="2019-08" db="EMBL/GenBank/DDBJ databases">
        <title>Genomes of Subsaximicrobium wynnwilliamsii strains.</title>
        <authorList>
            <person name="Bowman J.P."/>
        </authorList>
    </citation>
    <scope>NUCLEOTIDE SEQUENCE [LARGE SCALE GENOMIC DNA]</scope>
    <source>
        <strain evidence="1 2">2-80-2</strain>
    </source>
</reference>
<name>A0A5C6ZPB5_9FLAO</name>
<gene>
    <name evidence="1" type="ORF">ESY86_03805</name>
</gene>